<dbReference type="Proteomes" id="UP000035366">
    <property type="component" value="Chromosome"/>
</dbReference>
<feature type="transmembrane region" description="Helical" evidence="7">
    <location>
        <begin position="252"/>
        <end position="280"/>
    </location>
</feature>
<comment type="subcellular location">
    <subcellularLocation>
        <location evidence="1">Cell membrane</location>
        <topology evidence="1">Multi-pass membrane protein</topology>
    </subcellularLocation>
</comment>
<feature type="transmembrane region" description="Helical" evidence="7">
    <location>
        <begin position="693"/>
        <end position="721"/>
    </location>
</feature>
<feature type="transmembrane region" description="Helical" evidence="7">
    <location>
        <begin position="350"/>
        <end position="373"/>
    </location>
</feature>
<keyword evidence="2" id="KW-1003">Cell membrane</keyword>
<evidence type="ECO:0000256" key="5">
    <source>
        <dbReference type="ARBA" id="ARBA00023136"/>
    </source>
</evidence>
<evidence type="ECO:0000256" key="6">
    <source>
        <dbReference type="ARBA" id="ARBA00038076"/>
    </source>
</evidence>
<keyword evidence="3 7" id="KW-0812">Transmembrane</keyword>
<evidence type="ECO:0000256" key="1">
    <source>
        <dbReference type="ARBA" id="ARBA00004651"/>
    </source>
</evidence>
<feature type="transmembrane region" description="Helical" evidence="7">
    <location>
        <begin position="301"/>
        <end position="330"/>
    </location>
</feature>
<organism evidence="10 11">
    <name type="scientific">Streptomyces incarnatus</name>
    <dbReference type="NCBI Taxonomy" id="665007"/>
    <lineage>
        <taxon>Bacteria</taxon>
        <taxon>Bacillati</taxon>
        <taxon>Actinomycetota</taxon>
        <taxon>Actinomycetes</taxon>
        <taxon>Kitasatosporales</taxon>
        <taxon>Streptomycetaceae</taxon>
        <taxon>Streptomyces</taxon>
    </lineage>
</organism>
<protein>
    <recommendedName>
        <fullName evidence="12">ABC transporter permease</fullName>
    </recommendedName>
</protein>
<evidence type="ECO:0000313" key="11">
    <source>
        <dbReference type="Proteomes" id="UP000035366"/>
    </source>
</evidence>
<dbReference type="InterPro" id="IPR003838">
    <property type="entry name" value="ABC3_permease_C"/>
</dbReference>
<keyword evidence="5 7" id="KW-0472">Membrane</keyword>
<comment type="similarity">
    <text evidence="6">Belongs to the ABC-4 integral membrane protein family.</text>
</comment>
<feature type="transmembrane region" description="Helical" evidence="7">
    <location>
        <begin position="425"/>
        <end position="445"/>
    </location>
</feature>
<dbReference type="InterPro" id="IPR025857">
    <property type="entry name" value="MacB_PCD"/>
</dbReference>
<feature type="domain" description="ABC3 transporter permease C-terminal" evidence="8">
    <location>
        <begin position="652"/>
        <end position="773"/>
    </location>
</feature>
<evidence type="ECO:0000256" key="2">
    <source>
        <dbReference type="ARBA" id="ARBA00022475"/>
    </source>
</evidence>
<dbReference type="EMBL" id="CP011497">
    <property type="protein sequence ID" value="AKJ10865.1"/>
    <property type="molecule type" value="Genomic_DNA"/>
</dbReference>
<reference evidence="10 11" key="1">
    <citation type="journal article" date="2015" name="ISME J.">
        <title>Draft Genome Sequence of Streptomyces incarnatus NRRL8089, which Produces the Nucleoside Antibiotic Sinefungin.</title>
        <authorList>
            <person name="Oshima K."/>
            <person name="Hattori M."/>
            <person name="Shimizu H."/>
            <person name="Fukuda K."/>
            <person name="Nemoto M."/>
            <person name="Inagaki K."/>
            <person name="Tamura T."/>
        </authorList>
    </citation>
    <scope>NUCLEOTIDE SEQUENCE [LARGE SCALE GENOMIC DNA]</scope>
    <source>
        <strain evidence="10 11">NRRL 8089</strain>
    </source>
</reference>
<accession>A0ABM5TIT0</accession>
<evidence type="ECO:0008006" key="12">
    <source>
        <dbReference type="Google" id="ProtNLM"/>
    </source>
</evidence>
<dbReference type="RefSeq" id="WP_208898868.1">
    <property type="nucleotide sequence ID" value="NZ_CP011497.1"/>
</dbReference>
<gene>
    <name evidence="10" type="ORF">ABB07_12820</name>
</gene>
<feature type="transmembrane region" description="Helical" evidence="7">
    <location>
        <begin position="651"/>
        <end position="672"/>
    </location>
</feature>
<feature type="transmembrane region" description="Helical" evidence="7">
    <location>
        <begin position="20"/>
        <end position="40"/>
    </location>
</feature>
<feature type="domain" description="MacB-like periplasmic core" evidence="9">
    <location>
        <begin position="426"/>
        <end position="625"/>
    </location>
</feature>
<evidence type="ECO:0000256" key="7">
    <source>
        <dbReference type="SAM" id="Phobius"/>
    </source>
</evidence>
<proteinExistence type="inferred from homology"/>
<keyword evidence="11" id="KW-1185">Reference proteome</keyword>
<dbReference type="Pfam" id="PF12704">
    <property type="entry name" value="MacB_PCD"/>
    <property type="match status" value="1"/>
</dbReference>
<dbReference type="PANTHER" id="PTHR30572:SF4">
    <property type="entry name" value="ABC TRANSPORTER PERMEASE YTRF"/>
    <property type="match status" value="1"/>
</dbReference>
<evidence type="ECO:0000256" key="3">
    <source>
        <dbReference type="ARBA" id="ARBA00022692"/>
    </source>
</evidence>
<feature type="transmembrane region" description="Helical" evidence="7">
    <location>
        <begin position="741"/>
        <end position="764"/>
    </location>
</feature>
<keyword evidence="4 7" id="KW-1133">Transmembrane helix</keyword>
<dbReference type="PANTHER" id="PTHR30572">
    <property type="entry name" value="MEMBRANE COMPONENT OF TRANSPORTER-RELATED"/>
    <property type="match status" value="1"/>
</dbReference>
<dbReference type="Pfam" id="PF02687">
    <property type="entry name" value="FtsX"/>
    <property type="match status" value="2"/>
</dbReference>
<feature type="domain" description="ABC3 transporter permease C-terminal" evidence="8">
    <location>
        <begin position="258"/>
        <end position="378"/>
    </location>
</feature>
<sequence>MSAVWRASRAAVRRRRLQTAVIGAVVLVSSVALVVALGLLDVASGPFDRIFGQAHGAHVVATFDATKVTRTRLARTAHRPGVRASAGPFPEAVVDLPQSAVAELPGMGPGPLTVVGRADPGGAVDRLDLFAGHWATGPGQLVLALPDAPGLGDGPHSPIGRRIRLPGLAPLTVVGLASSVSGTAQAWVSPRQINALHPTTYQMLYRFDRAGTAGRITADTAAVRAGLPSGSLLAHQSYLTLKAQVATDPNAFVPFLMAFGVLGLLVAVLIVGNVVSGAVVSGFRHIGVLKSVGFTPVQVTAVYLVMVCVPATAGAAIGTAVGAVVARPLLHQVFYGADLGTVTLRPAISSWVYVTTALGMPAVVLLAALIPALRAHRLSAARAISAGSAPDGGRRPAVQRWLSGVRLPRSVTLGLGLPFARPGRALLTVCAVLLGVATVTFATGLSATMVSYGGAVEGTGRTQVVVFAGQARFGETVPHQGDAATQALLRSLPHAADVSGVGFAGVRMLGQSQDVTIQGARGGRSALQDDLARGRWARRPGEVVASGRFLSKYGLRVGDSVTLSAAHGRTERVTLVGEVMAGPADWLRADWPTVTALAPHAQANQYWVRLTPGADAGAYVKAVRAADPGLYPSEQTSLNAGAVTVIGSASALTLMLTTVSAMGVFNTVVLSARERRRDLGMLKSIGMTPRQVTVMLVVSMAGLGLAGGVLGLPVGVAAYRLVIPMTEHSAHLTFPARMLDVWHPATLAVPVLAGVAIAGLGAVIPARTAARQTIARVLRTE</sequence>
<evidence type="ECO:0000256" key="4">
    <source>
        <dbReference type="ARBA" id="ARBA00022989"/>
    </source>
</evidence>
<evidence type="ECO:0000259" key="9">
    <source>
        <dbReference type="Pfam" id="PF12704"/>
    </source>
</evidence>
<evidence type="ECO:0000259" key="8">
    <source>
        <dbReference type="Pfam" id="PF02687"/>
    </source>
</evidence>
<dbReference type="InterPro" id="IPR050250">
    <property type="entry name" value="Macrolide_Exporter_MacB"/>
</dbReference>
<evidence type="ECO:0000313" key="10">
    <source>
        <dbReference type="EMBL" id="AKJ10865.1"/>
    </source>
</evidence>
<name>A0ABM5TIT0_9ACTN</name>